<feature type="domain" description="Nudix hydrolase" evidence="6">
    <location>
        <begin position="1"/>
        <end position="132"/>
    </location>
</feature>
<keyword evidence="5" id="KW-0460">Magnesium</keyword>
<organism evidence="7">
    <name type="scientific">marine metagenome</name>
    <dbReference type="NCBI Taxonomy" id="408172"/>
    <lineage>
        <taxon>unclassified sequences</taxon>
        <taxon>metagenomes</taxon>
        <taxon>ecological metagenomes</taxon>
    </lineage>
</organism>
<dbReference type="GO" id="GO:0005737">
    <property type="term" value="C:cytoplasm"/>
    <property type="evidence" value="ECO:0007669"/>
    <property type="project" value="TreeGrafter"/>
</dbReference>
<evidence type="ECO:0000313" key="7">
    <source>
        <dbReference type="EMBL" id="SUZ76820.1"/>
    </source>
</evidence>
<protein>
    <recommendedName>
        <fullName evidence="6">Nudix hydrolase domain-containing protein</fullName>
    </recommendedName>
</protein>
<dbReference type="Pfam" id="PF00293">
    <property type="entry name" value="NUDIX"/>
    <property type="match status" value="1"/>
</dbReference>
<gene>
    <name evidence="7" type="ORF">METZ01_LOCUS29674</name>
</gene>
<keyword evidence="4" id="KW-0378">Hydrolase</keyword>
<feature type="non-terminal residue" evidence="7">
    <location>
        <position position="1"/>
    </location>
</feature>
<dbReference type="PANTHER" id="PTHR43758">
    <property type="entry name" value="7,8-DIHYDRO-8-OXOGUANINE TRIPHOSPHATASE"/>
    <property type="match status" value="1"/>
</dbReference>
<reference evidence="7" key="1">
    <citation type="submission" date="2018-05" db="EMBL/GenBank/DDBJ databases">
        <authorList>
            <person name="Lanie J.A."/>
            <person name="Ng W.-L."/>
            <person name="Kazmierczak K.M."/>
            <person name="Andrzejewski T.M."/>
            <person name="Davidsen T.M."/>
            <person name="Wayne K.J."/>
            <person name="Tettelin H."/>
            <person name="Glass J.I."/>
            <person name="Rusch D."/>
            <person name="Podicherti R."/>
            <person name="Tsui H.-C.T."/>
            <person name="Winkler M.E."/>
        </authorList>
    </citation>
    <scope>NUCLEOTIDE SEQUENCE</scope>
</reference>
<dbReference type="CDD" id="cd18886">
    <property type="entry name" value="NUDIX_MutT_Nudt1"/>
    <property type="match status" value="1"/>
</dbReference>
<dbReference type="InterPro" id="IPR020476">
    <property type="entry name" value="Nudix_hydrolase"/>
</dbReference>
<dbReference type="EMBL" id="UINC01001293">
    <property type="protein sequence ID" value="SUZ76820.1"/>
    <property type="molecule type" value="Genomic_DNA"/>
</dbReference>
<dbReference type="Gene3D" id="3.90.79.10">
    <property type="entry name" value="Nucleoside Triphosphate Pyrophosphohydrolase"/>
    <property type="match status" value="1"/>
</dbReference>
<evidence type="ECO:0000256" key="5">
    <source>
        <dbReference type="ARBA" id="ARBA00022842"/>
    </source>
</evidence>
<dbReference type="PRINTS" id="PR01402">
    <property type="entry name" value="MUTATORMUTX"/>
</dbReference>
<dbReference type="PANTHER" id="PTHR43758:SF2">
    <property type="entry name" value="OXIDIZED PURINE NUCLEOSIDE TRIPHOSPHATE HYDROLASE"/>
    <property type="match status" value="1"/>
</dbReference>
<proteinExistence type="inferred from homology"/>
<dbReference type="PRINTS" id="PR00502">
    <property type="entry name" value="NUDIXFAMILY"/>
</dbReference>
<dbReference type="InterPro" id="IPR020084">
    <property type="entry name" value="NUDIX_hydrolase_CS"/>
</dbReference>
<dbReference type="InterPro" id="IPR000086">
    <property type="entry name" value="NUDIX_hydrolase_dom"/>
</dbReference>
<evidence type="ECO:0000259" key="6">
    <source>
        <dbReference type="PROSITE" id="PS51462"/>
    </source>
</evidence>
<evidence type="ECO:0000256" key="4">
    <source>
        <dbReference type="ARBA" id="ARBA00022801"/>
    </source>
</evidence>
<name>A0A381QCT8_9ZZZZ</name>
<dbReference type="AlphaFoldDB" id="A0A381QCT8"/>
<dbReference type="GO" id="GO:0006281">
    <property type="term" value="P:DNA repair"/>
    <property type="evidence" value="ECO:0007669"/>
    <property type="project" value="InterPro"/>
</dbReference>
<comment type="similarity">
    <text evidence="2">Belongs to the Nudix hydrolase family.</text>
</comment>
<dbReference type="GO" id="GO:0046872">
    <property type="term" value="F:metal ion binding"/>
    <property type="evidence" value="ECO:0007669"/>
    <property type="project" value="UniProtKB-KW"/>
</dbReference>
<sequence>VKLGVLVYLENNDEHVLMIHREKEDEHQGLWLAPGGKVEANEAPYETAVRETQEETGLHIKDPELKALLSFPDEGDSPFGDEWHVFVFYTNSFSGTLTTDCPEGRLKWIPKDKLTELALWEGDRLFTPRILESGCFSAKFLYSGKTLIDYTFSECKHQL</sequence>
<comment type="cofactor">
    <cofactor evidence="1">
        <name>Mg(2+)</name>
        <dbReference type="ChEBI" id="CHEBI:18420"/>
    </cofactor>
</comment>
<dbReference type="InterPro" id="IPR015797">
    <property type="entry name" value="NUDIX_hydrolase-like_dom_sf"/>
</dbReference>
<dbReference type="PROSITE" id="PS00893">
    <property type="entry name" value="NUDIX_BOX"/>
    <property type="match status" value="1"/>
</dbReference>
<accession>A0A381QCT8</accession>
<dbReference type="PROSITE" id="PS51462">
    <property type="entry name" value="NUDIX"/>
    <property type="match status" value="1"/>
</dbReference>
<dbReference type="GO" id="GO:0008413">
    <property type="term" value="F:8-oxo-7,8-dihydroguanosine triphosphate pyrophosphatase activity"/>
    <property type="evidence" value="ECO:0007669"/>
    <property type="project" value="InterPro"/>
</dbReference>
<evidence type="ECO:0000256" key="2">
    <source>
        <dbReference type="ARBA" id="ARBA00005582"/>
    </source>
</evidence>
<dbReference type="InterPro" id="IPR003562">
    <property type="entry name" value="Mutator_MutX_prot"/>
</dbReference>
<evidence type="ECO:0000256" key="1">
    <source>
        <dbReference type="ARBA" id="ARBA00001946"/>
    </source>
</evidence>
<keyword evidence="3" id="KW-0479">Metal-binding</keyword>
<dbReference type="SUPFAM" id="SSF55811">
    <property type="entry name" value="Nudix"/>
    <property type="match status" value="1"/>
</dbReference>
<evidence type="ECO:0000256" key="3">
    <source>
        <dbReference type="ARBA" id="ARBA00022723"/>
    </source>
</evidence>